<protein>
    <recommendedName>
        <fullName evidence="3">Transposase MuDR plant domain-containing protein</fullName>
    </recommendedName>
</protein>
<dbReference type="EMBL" id="SDMP01000002">
    <property type="protein sequence ID" value="RYR70854.1"/>
    <property type="molecule type" value="Genomic_DNA"/>
</dbReference>
<sequence length="403" mass="45839">MERIVNIVVYHNGEVVRNTYEGVSFACDKIFSFVVLCTITFVELLYGLCQSIEADIVKRVTNILYRSPVVIFGGLIQFEVMPIVDYTNEVQHDLDVQDDIVEAYLGMNNDSNEEFETTYKASDEDEDDDGGAEAVAETLVVPSAVSQPLDVPPFMRSLNLDAMHAPEFSEYANISVADLEDGEFRIGMEYGPRKSVTTAIQNYTNSRGVDYVVYESEPQTFYAKCKTYGCGNFLRDFKVPYLQKLVVNIGYSRTMEEYNANYKRLQERALVQGTFYRLNESFTQKSTKAYQCKRVVFAFSEFATQRIEANMQRAGNIVVNRFDKRNEVFEVSQRCDLGHFQVYVSDIYKMSKIRKVYRVEFVPLGDMGIRVIVAVDALNVLDQVGLVAVVARRVLFPVVGLKS</sequence>
<gene>
    <name evidence="1" type="ORF">Ahy_A02g005158</name>
</gene>
<evidence type="ECO:0008006" key="3">
    <source>
        <dbReference type="Google" id="ProtNLM"/>
    </source>
</evidence>
<evidence type="ECO:0000313" key="1">
    <source>
        <dbReference type="EMBL" id="RYR70854.1"/>
    </source>
</evidence>
<dbReference type="AlphaFoldDB" id="A0A445E5V3"/>
<dbReference type="Proteomes" id="UP000289738">
    <property type="component" value="Chromosome A02"/>
</dbReference>
<name>A0A445E5V3_ARAHY</name>
<evidence type="ECO:0000313" key="2">
    <source>
        <dbReference type="Proteomes" id="UP000289738"/>
    </source>
</evidence>
<comment type="caution">
    <text evidence="1">The sequence shown here is derived from an EMBL/GenBank/DDBJ whole genome shotgun (WGS) entry which is preliminary data.</text>
</comment>
<accession>A0A445E5V3</accession>
<keyword evidence="2" id="KW-1185">Reference proteome</keyword>
<reference evidence="1 2" key="1">
    <citation type="submission" date="2019-01" db="EMBL/GenBank/DDBJ databases">
        <title>Sequencing of cultivated peanut Arachis hypogaea provides insights into genome evolution and oil improvement.</title>
        <authorList>
            <person name="Chen X."/>
        </authorList>
    </citation>
    <scope>NUCLEOTIDE SEQUENCE [LARGE SCALE GENOMIC DNA]</scope>
    <source>
        <strain evidence="2">cv. Fuhuasheng</strain>
        <tissue evidence="1">Leaves</tissue>
    </source>
</reference>
<organism evidence="1 2">
    <name type="scientific">Arachis hypogaea</name>
    <name type="common">Peanut</name>
    <dbReference type="NCBI Taxonomy" id="3818"/>
    <lineage>
        <taxon>Eukaryota</taxon>
        <taxon>Viridiplantae</taxon>
        <taxon>Streptophyta</taxon>
        <taxon>Embryophyta</taxon>
        <taxon>Tracheophyta</taxon>
        <taxon>Spermatophyta</taxon>
        <taxon>Magnoliopsida</taxon>
        <taxon>eudicotyledons</taxon>
        <taxon>Gunneridae</taxon>
        <taxon>Pentapetalae</taxon>
        <taxon>rosids</taxon>
        <taxon>fabids</taxon>
        <taxon>Fabales</taxon>
        <taxon>Fabaceae</taxon>
        <taxon>Papilionoideae</taxon>
        <taxon>50 kb inversion clade</taxon>
        <taxon>dalbergioids sensu lato</taxon>
        <taxon>Dalbergieae</taxon>
        <taxon>Pterocarpus clade</taxon>
        <taxon>Arachis</taxon>
    </lineage>
</organism>
<proteinExistence type="predicted"/>